<dbReference type="EMBL" id="CP034464">
    <property type="protein sequence ID" value="AZP12471.1"/>
    <property type="molecule type" value="Genomic_DNA"/>
</dbReference>
<dbReference type="KEGG" id="upv:EJN92_10910"/>
<dbReference type="RefSeq" id="WP_126127852.1">
    <property type="nucleotide sequence ID" value="NZ_CP034464.1"/>
</dbReference>
<proteinExistence type="predicted"/>
<organism evidence="1 2">
    <name type="scientific">Undibacterium parvum</name>
    <dbReference type="NCBI Taxonomy" id="401471"/>
    <lineage>
        <taxon>Bacteria</taxon>
        <taxon>Pseudomonadati</taxon>
        <taxon>Pseudomonadota</taxon>
        <taxon>Betaproteobacteria</taxon>
        <taxon>Burkholderiales</taxon>
        <taxon>Oxalobacteraceae</taxon>
        <taxon>Undibacterium</taxon>
    </lineage>
</organism>
<sequence length="149" mass="15672">MFRIQSFLLCAAMIAQDTGGGGDAHAQNSLALPDAVASSYVLTLQAASTLRLAQESLSLRLLDFKDSRCPPGVQCMWAGQATVTILLTQTGEPSVTLVIATPAPKDLPGGASFNGFRFSLQALEPSPTVKGAISLDQVRATVLIEKIQK</sequence>
<name>A0A3Q9BQZ6_9BURK</name>
<dbReference type="Proteomes" id="UP000275663">
    <property type="component" value="Chromosome"/>
</dbReference>
<protein>
    <submittedName>
        <fullName evidence="1">Uncharacterized protein</fullName>
    </submittedName>
</protein>
<evidence type="ECO:0000313" key="1">
    <source>
        <dbReference type="EMBL" id="AZP12471.1"/>
    </source>
</evidence>
<accession>A0A3Q9BQZ6</accession>
<dbReference type="AlphaFoldDB" id="A0A3Q9BQZ6"/>
<gene>
    <name evidence="1" type="ORF">EJN92_10910</name>
</gene>
<reference evidence="1 2" key="1">
    <citation type="journal article" date="2011" name="Int. J. Syst. Evol. Microbiol.">
        <title>Description of Undibacterium oligocarboniphilum sp. nov., isolated from purified water, and Undibacterium pigrum strain CCUG 49012 as the type strain of Undibacterium parvum sp. nov., and emended descriptions of the genus Undibacterium and the species Undibacterium pigrum.</title>
        <authorList>
            <person name="Eder W."/>
            <person name="Wanner G."/>
            <person name="Ludwig W."/>
            <person name="Busse H.J."/>
            <person name="Ziemke-Kageler F."/>
            <person name="Lang E."/>
        </authorList>
    </citation>
    <scope>NUCLEOTIDE SEQUENCE [LARGE SCALE GENOMIC DNA]</scope>
    <source>
        <strain evidence="1 2">DSM 23061</strain>
    </source>
</reference>
<evidence type="ECO:0000313" key="2">
    <source>
        <dbReference type="Proteomes" id="UP000275663"/>
    </source>
</evidence>
<keyword evidence="2" id="KW-1185">Reference proteome</keyword>
<dbReference type="OrthoDB" id="163809at2"/>